<feature type="repeat" description="WD" evidence="3">
    <location>
        <begin position="183"/>
        <end position="224"/>
    </location>
</feature>
<sequence>MLRDLIWAPSKHDVYLVQNYSVVHWSSLLRRRKEVLNVTGTIVPTLKLRGSMAQPLSRVQISTMSVKDELMVAGGFQGELICKHLNRSGVTFCTKVSSDEDAITNAVDTYSSSNGSTRLMTANNDRQVRIFDIENFAMLTRLSLPWSVNNASVSPDGKLLAVLGDTVDCVIADPQSGKVIQNLKGHFDYSFASAWHPDGHVLATGNQDTTCRLWDVRNLSESFAVLKGRMGAIRGIKFSSDGRFMAMAEPADFIHVFDTKSDYSMAQEIDLFGEIAGVSFSPDTEALFVGVSDRTYGSLVEFNRRRRNEYMDSFL</sequence>
<dbReference type="SMART" id="SM00320">
    <property type="entry name" value="WD40"/>
    <property type="match status" value="3"/>
</dbReference>
<name>A0A1D1XN42_9ARAE</name>
<protein>
    <submittedName>
        <fullName evidence="4">Putative WD repeat-containing protein C2A9.03</fullName>
    </submittedName>
</protein>
<evidence type="ECO:0000313" key="5">
    <source>
        <dbReference type="EMBL" id="JAT61556.1"/>
    </source>
</evidence>
<keyword evidence="1 3" id="KW-0853">WD repeat</keyword>
<dbReference type="InterPro" id="IPR015943">
    <property type="entry name" value="WD40/YVTN_repeat-like_dom_sf"/>
</dbReference>
<dbReference type="InterPro" id="IPR001680">
    <property type="entry name" value="WD40_rpt"/>
</dbReference>
<dbReference type="PANTHER" id="PTHR43991:SF12">
    <property type="entry name" value="WD REPEAT PROTEIN (AFU_ORTHOLOGUE AFUA_8G05640)"/>
    <property type="match status" value="1"/>
</dbReference>
<dbReference type="SUPFAM" id="SSF50978">
    <property type="entry name" value="WD40 repeat-like"/>
    <property type="match status" value="1"/>
</dbReference>
<dbReference type="AlphaFoldDB" id="A0A1D1XN42"/>
<evidence type="ECO:0000256" key="3">
    <source>
        <dbReference type="PROSITE-ProRule" id="PRU00221"/>
    </source>
</evidence>
<dbReference type="PROSITE" id="PS00678">
    <property type="entry name" value="WD_REPEATS_1"/>
    <property type="match status" value="1"/>
</dbReference>
<organism evidence="4">
    <name type="scientific">Anthurium amnicola</name>
    <dbReference type="NCBI Taxonomy" id="1678845"/>
    <lineage>
        <taxon>Eukaryota</taxon>
        <taxon>Viridiplantae</taxon>
        <taxon>Streptophyta</taxon>
        <taxon>Embryophyta</taxon>
        <taxon>Tracheophyta</taxon>
        <taxon>Spermatophyta</taxon>
        <taxon>Magnoliopsida</taxon>
        <taxon>Liliopsida</taxon>
        <taxon>Araceae</taxon>
        <taxon>Pothoideae</taxon>
        <taxon>Potheae</taxon>
        <taxon>Anthurium</taxon>
    </lineage>
</organism>
<dbReference type="Pfam" id="PF00400">
    <property type="entry name" value="WD40"/>
    <property type="match status" value="1"/>
</dbReference>
<dbReference type="Gene3D" id="2.130.10.10">
    <property type="entry name" value="YVTN repeat-like/Quinoprotein amine dehydrogenase"/>
    <property type="match status" value="1"/>
</dbReference>
<evidence type="ECO:0000313" key="4">
    <source>
        <dbReference type="EMBL" id="JAT43791.1"/>
    </source>
</evidence>
<dbReference type="EMBL" id="GDJX01006380">
    <property type="protein sequence ID" value="JAT61556.1"/>
    <property type="molecule type" value="Transcribed_RNA"/>
</dbReference>
<dbReference type="EMBL" id="GDJX01024145">
    <property type="protein sequence ID" value="JAT43791.1"/>
    <property type="molecule type" value="Transcribed_RNA"/>
</dbReference>
<gene>
    <name evidence="4" type="primary">SPBC2A9.03_7</name>
    <name evidence="5" type="synonym">SPBC2A9.03_1</name>
    <name evidence="4" type="ORF">g.40158</name>
    <name evidence="5" type="ORF">g.40164</name>
</gene>
<accession>A0A1D1XN42</accession>
<dbReference type="PROSITE" id="PS50082">
    <property type="entry name" value="WD_REPEATS_2"/>
    <property type="match status" value="1"/>
</dbReference>
<dbReference type="PANTHER" id="PTHR43991">
    <property type="entry name" value="WD REPEAT PROTEIN (AFU_ORTHOLOGUE AFUA_8G05640)-RELATED"/>
    <property type="match status" value="1"/>
</dbReference>
<evidence type="ECO:0000256" key="1">
    <source>
        <dbReference type="ARBA" id="ARBA00022574"/>
    </source>
</evidence>
<reference evidence="4" key="1">
    <citation type="submission" date="2015-07" db="EMBL/GenBank/DDBJ databases">
        <title>Transcriptome Assembly of Anthurium amnicola.</title>
        <authorList>
            <person name="Suzuki J."/>
        </authorList>
    </citation>
    <scope>NUCLEOTIDE SEQUENCE</scope>
</reference>
<dbReference type="FunFam" id="2.130.10.10:FF:000637">
    <property type="entry name" value="WD-40 repeat family protein"/>
    <property type="match status" value="1"/>
</dbReference>
<evidence type="ECO:0000256" key="2">
    <source>
        <dbReference type="ARBA" id="ARBA00022737"/>
    </source>
</evidence>
<keyword evidence="2" id="KW-0677">Repeat</keyword>
<proteinExistence type="predicted"/>
<dbReference type="PROSITE" id="PS50294">
    <property type="entry name" value="WD_REPEATS_REGION"/>
    <property type="match status" value="1"/>
</dbReference>
<dbReference type="InterPro" id="IPR019775">
    <property type="entry name" value="WD40_repeat_CS"/>
</dbReference>
<dbReference type="InterPro" id="IPR036322">
    <property type="entry name" value="WD40_repeat_dom_sf"/>
</dbReference>